<name>A0A8S3PM94_MYTED</name>
<organism evidence="14 15">
    <name type="scientific">Mytilus edulis</name>
    <name type="common">Blue mussel</name>
    <dbReference type="NCBI Taxonomy" id="6550"/>
    <lineage>
        <taxon>Eukaryota</taxon>
        <taxon>Metazoa</taxon>
        <taxon>Spiralia</taxon>
        <taxon>Lophotrochozoa</taxon>
        <taxon>Mollusca</taxon>
        <taxon>Bivalvia</taxon>
        <taxon>Autobranchia</taxon>
        <taxon>Pteriomorphia</taxon>
        <taxon>Mytilida</taxon>
        <taxon>Mytiloidea</taxon>
        <taxon>Mytilidae</taxon>
        <taxon>Mytilinae</taxon>
        <taxon>Mytilus</taxon>
    </lineage>
</organism>
<comment type="cofactor">
    <cofactor evidence="1">
        <name>a divalent metal cation</name>
        <dbReference type="ChEBI" id="CHEBI:60240"/>
    </cofactor>
</comment>
<evidence type="ECO:0000256" key="1">
    <source>
        <dbReference type="ARBA" id="ARBA00001968"/>
    </source>
</evidence>
<dbReference type="GO" id="GO:0016787">
    <property type="term" value="F:hydrolase activity"/>
    <property type="evidence" value="ECO:0007669"/>
    <property type="project" value="UniProtKB-KW"/>
</dbReference>
<evidence type="ECO:0000256" key="5">
    <source>
        <dbReference type="ARBA" id="ARBA00015519"/>
    </source>
</evidence>
<comment type="function">
    <text evidence="12">Transposase-derived protein that may have nuclease activity. Does not have transposase activity.</text>
</comment>
<keyword evidence="15" id="KW-1185">Reference proteome</keyword>
<evidence type="ECO:0000256" key="6">
    <source>
        <dbReference type="ARBA" id="ARBA00022490"/>
    </source>
</evidence>
<evidence type="ECO:0000256" key="12">
    <source>
        <dbReference type="ARBA" id="ARBA00045850"/>
    </source>
</evidence>
<evidence type="ECO:0000256" key="3">
    <source>
        <dbReference type="ARBA" id="ARBA00004496"/>
    </source>
</evidence>
<dbReference type="InterPro" id="IPR027806">
    <property type="entry name" value="HARBI1_dom"/>
</dbReference>
<keyword evidence="9" id="KW-0378">Hydrolase</keyword>
<keyword evidence="8" id="KW-0479">Metal-binding</keyword>
<protein>
    <recommendedName>
        <fullName evidence="5">Putative nuclease HARBI1</fullName>
    </recommendedName>
    <alternativeName>
        <fullName evidence="11">Harbinger transposase-derived nuclease</fullName>
    </alternativeName>
</protein>
<evidence type="ECO:0000313" key="15">
    <source>
        <dbReference type="Proteomes" id="UP000683360"/>
    </source>
</evidence>
<dbReference type="AlphaFoldDB" id="A0A8S3PM94"/>
<dbReference type="InterPro" id="IPR026103">
    <property type="entry name" value="HARBI1_animal"/>
</dbReference>
<comment type="subcellular location">
    <subcellularLocation>
        <location evidence="3">Cytoplasm</location>
    </subcellularLocation>
    <subcellularLocation>
        <location evidence="2">Nucleus</location>
    </subcellularLocation>
</comment>
<evidence type="ECO:0000256" key="2">
    <source>
        <dbReference type="ARBA" id="ARBA00004123"/>
    </source>
</evidence>
<feature type="domain" description="DDE Tnp4" evidence="13">
    <location>
        <begin position="89"/>
        <end position="244"/>
    </location>
</feature>
<dbReference type="Pfam" id="PF13359">
    <property type="entry name" value="DDE_Tnp_4"/>
    <property type="match status" value="1"/>
</dbReference>
<evidence type="ECO:0000256" key="4">
    <source>
        <dbReference type="ARBA" id="ARBA00006958"/>
    </source>
</evidence>
<dbReference type="GO" id="GO:0005737">
    <property type="term" value="C:cytoplasm"/>
    <property type="evidence" value="ECO:0007669"/>
    <property type="project" value="UniProtKB-SubCell"/>
</dbReference>
<keyword evidence="6" id="KW-0963">Cytoplasm</keyword>
<gene>
    <name evidence="14" type="ORF">MEDL_342</name>
</gene>
<comment type="similarity">
    <text evidence="4">Belongs to the HARBI1 family.</text>
</comment>
<comment type="caution">
    <text evidence="14">The sequence shown here is derived from an EMBL/GenBank/DDBJ whole genome shotgun (WGS) entry which is preliminary data.</text>
</comment>
<reference evidence="14" key="1">
    <citation type="submission" date="2021-03" db="EMBL/GenBank/DDBJ databases">
        <authorList>
            <person name="Bekaert M."/>
        </authorList>
    </citation>
    <scope>NUCLEOTIDE SEQUENCE</scope>
</reference>
<accession>A0A8S3PM94</accession>
<dbReference type="PANTHER" id="PTHR22930:SF85">
    <property type="entry name" value="GH03217P-RELATED"/>
    <property type="match status" value="1"/>
</dbReference>
<dbReference type="PANTHER" id="PTHR22930">
    <property type="match status" value="1"/>
</dbReference>
<dbReference type="GO" id="GO:0046872">
    <property type="term" value="F:metal ion binding"/>
    <property type="evidence" value="ECO:0007669"/>
    <property type="project" value="UniProtKB-KW"/>
</dbReference>
<sequence length="327" mass="37482">MCNSSAFSNIRCPSWKHSDANRKTDFNNLMVFSQRRNNAQSSVHNSVVNITGILASLKSDYINWPFDDYRETALSFQTRGNFLGVLGAIDGTHIAINAPEDNQKDYLNRKMSHSVILQAVCNSRGLFTDCFAGVPGSRHDAHVFRQSGIYKAINENKRHYFPSEQFHLVGDSAYPVMSWLLVPFKDFGDLTEEKQRYNFKLSQTRIVIEMAFGRLKGSYRRLHYLNTKLENIPIIIMSTCVLHNFRMLHEDEYTIEIEDTNIDFNDTMILNQISSQSKHARLIFWLETGSTCFVVTGSTKSVYTIKLTLQSYIPNIKIIVLPCYCGK</sequence>
<dbReference type="GO" id="GO:0004518">
    <property type="term" value="F:nuclease activity"/>
    <property type="evidence" value="ECO:0007669"/>
    <property type="project" value="UniProtKB-KW"/>
</dbReference>
<evidence type="ECO:0000256" key="10">
    <source>
        <dbReference type="ARBA" id="ARBA00023242"/>
    </source>
</evidence>
<dbReference type="InterPro" id="IPR045249">
    <property type="entry name" value="HARBI1-like"/>
</dbReference>
<evidence type="ECO:0000259" key="13">
    <source>
        <dbReference type="Pfam" id="PF13359"/>
    </source>
</evidence>
<keyword evidence="10" id="KW-0539">Nucleus</keyword>
<evidence type="ECO:0000256" key="7">
    <source>
        <dbReference type="ARBA" id="ARBA00022722"/>
    </source>
</evidence>
<proteinExistence type="inferred from homology"/>
<keyword evidence="7" id="KW-0540">Nuclease</keyword>
<dbReference type="GO" id="GO:0005634">
    <property type="term" value="C:nucleus"/>
    <property type="evidence" value="ECO:0007669"/>
    <property type="project" value="UniProtKB-SubCell"/>
</dbReference>
<evidence type="ECO:0000313" key="14">
    <source>
        <dbReference type="EMBL" id="CAG2184680.1"/>
    </source>
</evidence>
<evidence type="ECO:0000256" key="8">
    <source>
        <dbReference type="ARBA" id="ARBA00022723"/>
    </source>
</evidence>
<dbReference type="PRINTS" id="PR02086">
    <property type="entry name" value="PUTNUCHARBI1"/>
</dbReference>
<evidence type="ECO:0000256" key="9">
    <source>
        <dbReference type="ARBA" id="ARBA00022801"/>
    </source>
</evidence>
<dbReference type="OrthoDB" id="5983017at2759"/>
<dbReference type="Proteomes" id="UP000683360">
    <property type="component" value="Unassembled WGS sequence"/>
</dbReference>
<evidence type="ECO:0000256" key="11">
    <source>
        <dbReference type="ARBA" id="ARBA00030126"/>
    </source>
</evidence>
<dbReference type="EMBL" id="CAJPWZ010000015">
    <property type="protein sequence ID" value="CAG2184680.1"/>
    <property type="molecule type" value="Genomic_DNA"/>
</dbReference>